<name>A0A178I3F8_9HYPH</name>
<dbReference type="AlphaFoldDB" id="A0A178I3F8"/>
<dbReference type="OrthoDB" id="9795622at2"/>
<dbReference type="InterPro" id="IPR017946">
    <property type="entry name" value="PLC-like_Pdiesterase_TIM-brl"/>
</dbReference>
<comment type="caution">
    <text evidence="2">The sequence shown here is derived from an EMBL/GenBank/DDBJ whole genome shotgun (WGS) entry which is preliminary data.</text>
</comment>
<dbReference type="PANTHER" id="PTHR43805">
    <property type="entry name" value="GLYCEROPHOSPHORYL DIESTER PHOSPHODIESTERASE"/>
    <property type="match status" value="1"/>
</dbReference>
<dbReference type="SUPFAM" id="SSF51695">
    <property type="entry name" value="PLC-like phosphodiesterases"/>
    <property type="match status" value="1"/>
</dbReference>
<feature type="domain" description="GP-PDE" evidence="1">
    <location>
        <begin position="56"/>
        <end position="323"/>
    </location>
</feature>
<organism evidence="2 3">
    <name type="scientific">Devosia elaeis</name>
    <dbReference type="NCBI Taxonomy" id="1770058"/>
    <lineage>
        <taxon>Bacteria</taxon>
        <taxon>Pseudomonadati</taxon>
        <taxon>Pseudomonadota</taxon>
        <taxon>Alphaproteobacteria</taxon>
        <taxon>Hyphomicrobiales</taxon>
        <taxon>Devosiaceae</taxon>
        <taxon>Devosia</taxon>
    </lineage>
</organism>
<dbReference type="Gene3D" id="3.20.20.190">
    <property type="entry name" value="Phosphatidylinositol (PI) phosphodiesterase"/>
    <property type="match status" value="1"/>
</dbReference>
<reference evidence="2 3" key="1">
    <citation type="submission" date="2016-03" db="EMBL/GenBank/DDBJ databases">
        <title>Genome sequencing of Devosia sp. S37.</title>
        <authorList>
            <person name="Mohd Nor M."/>
        </authorList>
    </citation>
    <scope>NUCLEOTIDE SEQUENCE [LARGE SCALE GENOMIC DNA]</scope>
    <source>
        <strain evidence="2 3">S37</strain>
    </source>
</reference>
<dbReference type="Proteomes" id="UP000078389">
    <property type="component" value="Unassembled WGS sequence"/>
</dbReference>
<sequence>MKRRYRVGGIVLAALAAVYFFNAGWRVGPPDDAELRLIAHRGVHQTFHRDDLDSDTCTAERIDAPRHALLENTLPSMQAAFAAGADVVELDVHPTTDGRLAVMHDWTVDCRTDGTGETRAHAMAELKALDIGHGYTADGGRTYPFRGTGPGQMPELEEVLSAMPERRFLVNFKSREAREGDMLAALVAAHPQWQPAIWGAYGGDEPTYRAQALIGNLHVWSRRGLVDCLTQYAGLGWTGFVPEACRNTQVMIPINVAPWLWGWPNLLQARLREAGSEIILLGSFGAGDPGTAGIDDLETLAMVPADFNGYVWTNRIELIGPALKNLPAPALPPAP</sequence>
<proteinExistence type="predicted"/>
<dbReference type="PROSITE" id="PS51704">
    <property type="entry name" value="GP_PDE"/>
    <property type="match status" value="1"/>
</dbReference>
<protein>
    <submittedName>
        <fullName evidence="2">Glycerophosphodiester phosphodiesterase</fullName>
    </submittedName>
</protein>
<dbReference type="PANTHER" id="PTHR43805:SF1">
    <property type="entry name" value="GP-PDE DOMAIN-CONTAINING PROTEIN"/>
    <property type="match status" value="1"/>
</dbReference>
<accession>A0A178I3F8</accession>
<dbReference type="EMBL" id="LVVY01000067">
    <property type="protein sequence ID" value="OAM78725.1"/>
    <property type="molecule type" value="Genomic_DNA"/>
</dbReference>
<evidence type="ECO:0000259" key="1">
    <source>
        <dbReference type="PROSITE" id="PS51704"/>
    </source>
</evidence>
<dbReference type="GO" id="GO:0006629">
    <property type="term" value="P:lipid metabolic process"/>
    <property type="evidence" value="ECO:0007669"/>
    <property type="project" value="InterPro"/>
</dbReference>
<dbReference type="STRING" id="1770058.A3840_05195"/>
<dbReference type="RefSeq" id="WP_067452919.1">
    <property type="nucleotide sequence ID" value="NZ_LVVY01000067.1"/>
</dbReference>
<evidence type="ECO:0000313" key="2">
    <source>
        <dbReference type="EMBL" id="OAM78725.1"/>
    </source>
</evidence>
<keyword evidence="3" id="KW-1185">Reference proteome</keyword>
<evidence type="ECO:0000313" key="3">
    <source>
        <dbReference type="Proteomes" id="UP000078389"/>
    </source>
</evidence>
<dbReference type="InterPro" id="IPR030395">
    <property type="entry name" value="GP_PDE_dom"/>
</dbReference>
<dbReference type="GO" id="GO:0008081">
    <property type="term" value="F:phosphoric diester hydrolase activity"/>
    <property type="evidence" value="ECO:0007669"/>
    <property type="project" value="InterPro"/>
</dbReference>
<gene>
    <name evidence="2" type="ORF">A3840_05195</name>
</gene>
<dbReference type="Pfam" id="PF03009">
    <property type="entry name" value="GDPD"/>
    <property type="match status" value="1"/>
</dbReference>